<reference evidence="5" key="2">
    <citation type="submission" date="2020-09" db="EMBL/GenBank/DDBJ databases">
        <authorList>
            <person name="Sun Q."/>
            <person name="Zhou Y."/>
        </authorList>
    </citation>
    <scope>NUCLEOTIDE SEQUENCE</scope>
    <source>
        <strain evidence="5">CGMCC 4.7272</strain>
    </source>
</reference>
<dbReference type="Pfam" id="PF13193">
    <property type="entry name" value="AMP-binding_C"/>
    <property type="match status" value="1"/>
</dbReference>
<dbReference type="Gene3D" id="3.40.50.980">
    <property type="match status" value="2"/>
</dbReference>
<dbReference type="GO" id="GO:0009239">
    <property type="term" value="P:enterobactin biosynthetic process"/>
    <property type="evidence" value="ECO:0007669"/>
    <property type="project" value="TreeGrafter"/>
</dbReference>
<sequence>MPVVTVSRKEEALWLLERLVPGTGVNNLSLALRVDSPLSVPLLNEVFALLVSRHPALRTVFHAGETEMRKEILSSSDHPVQISRVSVPGSMDAALTRFVAEPFTLDGKPLLRAGYFEHETGDHLCLAVHHLIFDTASAAVLCSELIAAYTALAAGLQPPEELSGIAPVAEEALVSEKSVAFWHAELAGAQPQDLELNCGLPDRGGQPTLKGDQVTVPLSAEAVSTVRRLTKELRAPEAVILLAAYSALLAGHGAGPDTVIGSPIDVRRQASPGAVGYHVNVLPLRIAYRPDQNFKDLVRRTRDTFFGALSHSDVPVDHLLSEIPRSNSSWRHTLFRHVFNYVPQNGPTEFTIGGIRAVPVTVENGSSKFDLEFFLLPSQDGITLRVVYSTQTLERGDAQALAARYDTFLIALGAHPEQPLRNILQHSPEDRSVIAAANDTAAPEGLTVLEQVVARAAMWPDRVAVEDGERQVTYGQLLQAAQATERLLRGHGVTSHDCVAVHAPRGFELAAAVLGVWLAGAAYVPLDPDHPRQRVEYQLSDSGAAVVLTAHDAPALPTTPDRLVLSLIPVPAGAPLISDERPVPVPDPQAPAYLIYTSGSTGRPKGTVVGHGALANLIAHFAAELAVTPDDATLWMTTFTFDISALELFLPLVSGGRLIIATDDSRVDGAALAELLKRHEVGIVQATPTTWRLVADEASDALVGRRVLCGGEPMPVQLALTLLETGCELRNVYGPTETTIWSTSARLTTGLLRDDDTTATVGTPLRNTQAFVAAPEGTELPVNVSGELCIAGSGVALGYHDRPELTADRFGEHPLYGRFYRTGDRARWRADGTLEVMGRNDRQVKLRGNRLELGEIESVLLAHPDVAAAAVVVAGDTSADGVLVAFVEAPHATEDATDGLWEYARDELVSASVPHHFEVVRALPTTANDKVDYPTLVRRAHEWLEMSRDRAGTQATSAGSEDPLVLEIVGLFRELLRTQRVDAATNFFTSGGYSLLGAQLAQRIGQSTGVKLRLAEVFSHSSPAALAQLVRSRQTG</sequence>
<dbReference type="SUPFAM" id="SSF47336">
    <property type="entry name" value="ACP-like"/>
    <property type="match status" value="1"/>
</dbReference>
<dbReference type="Gene3D" id="2.30.38.10">
    <property type="entry name" value="Luciferase, Domain 3"/>
    <property type="match status" value="1"/>
</dbReference>
<dbReference type="InterPro" id="IPR023213">
    <property type="entry name" value="CAT-like_dom_sf"/>
</dbReference>
<dbReference type="InterPro" id="IPR036736">
    <property type="entry name" value="ACP-like_sf"/>
</dbReference>
<comment type="cofactor">
    <cofactor evidence="1">
        <name>pantetheine 4'-phosphate</name>
        <dbReference type="ChEBI" id="CHEBI:47942"/>
    </cofactor>
</comment>
<evidence type="ECO:0000256" key="2">
    <source>
        <dbReference type="ARBA" id="ARBA00022450"/>
    </source>
</evidence>
<dbReference type="InterPro" id="IPR009081">
    <property type="entry name" value="PP-bd_ACP"/>
</dbReference>
<feature type="domain" description="Carrier" evidence="4">
    <location>
        <begin position="959"/>
        <end position="1034"/>
    </location>
</feature>
<dbReference type="Gene3D" id="3.30.300.30">
    <property type="match status" value="1"/>
</dbReference>
<gene>
    <name evidence="5" type="ORF">GCM10012282_80110</name>
</gene>
<proteinExistence type="predicted"/>
<keyword evidence="6" id="KW-1185">Reference proteome</keyword>
<dbReference type="InterPro" id="IPR001242">
    <property type="entry name" value="Condensation_dom"/>
</dbReference>
<evidence type="ECO:0000259" key="4">
    <source>
        <dbReference type="PROSITE" id="PS50075"/>
    </source>
</evidence>
<dbReference type="Gene3D" id="3.30.559.10">
    <property type="entry name" value="Chloramphenicol acetyltransferase-like domain"/>
    <property type="match status" value="1"/>
</dbReference>
<dbReference type="InterPro" id="IPR045851">
    <property type="entry name" value="AMP-bd_C_sf"/>
</dbReference>
<dbReference type="Pfam" id="PF00668">
    <property type="entry name" value="Condensation"/>
    <property type="match status" value="1"/>
</dbReference>
<dbReference type="PANTHER" id="PTHR45527">
    <property type="entry name" value="NONRIBOSOMAL PEPTIDE SYNTHETASE"/>
    <property type="match status" value="1"/>
</dbReference>
<dbReference type="SUPFAM" id="SSF56801">
    <property type="entry name" value="Acetyl-CoA synthetase-like"/>
    <property type="match status" value="1"/>
</dbReference>
<evidence type="ECO:0000256" key="3">
    <source>
        <dbReference type="ARBA" id="ARBA00022553"/>
    </source>
</evidence>
<accession>A0A917PCS7</accession>
<keyword evidence="2" id="KW-0596">Phosphopantetheine</keyword>
<keyword evidence="3" id="KW-0597">Phosphoprotein</keyword>
<dbReference type="Proteomes" id="UP000625682">
    <property type="component" value="Unassembled WGS sequence"/>
</dbReference>
<dbReference type="GO" id="GO:0009366">
    <property type="term" value="C:enterobactin synthetase complex"/>
    <property type="evidence" value="ECO:0007669"/>
    <property type="project" value="TreeGrafter"/>
</dbReference>
<dbReference type="Pfam" id="PF00501">
    <property type="entry name" value="AMP-binding"/>
    <property type="match status" value="1"/>
</dbReference>
<dbReference type="InterPro" id="IPR025110">
    <property type="entry name" value="AMP-bd_C"/>
</dbReference>
<dbReference type="EMBL" id="BMMU01000067">
    <property type="protein sequence ID" value="GGJ71250.1"/>
    <property type="molecule type" value="Genomic_DNA"/>
</dbReference>
<name>A0A917PCS7_9ACTN</name>
<dbReference type="Gene3D" id="3.30.559.30">
    <property type="entry name" value="Nonribosomal peptide synthetase, condensation domain"/>
    <property type="match status" value="1"/>
</dbReference>
<dbReference type="Gene3D" id="1.10.1200.10">
    <property type="entry name" value="ACP-like"/>
    <property type="match status" value="1"/>
</dbReference>
<comment type="caution">
    <text evidence="5">The sequence shown here is derived from an EMBL/GenBank/DDBJ whole genome shotgun (WGS) entry which is preliminary data.</text>
</comment>
<reference evidence="5" key="1">
    <citation type="journal article" date="2014" name="Int. J. Syst. Evol. Microbiol.">
        <title>Complete genome sequence of Corynebacterium casei LMG S-19264T (=DSM 44701T), isolated from a smear-ripened cheese.</title>
        <authorList>
            <consortium name="US DOE Joint Genome Institute (JGI-PGF)"/>
            <person name="Walter F."/>
            <person name="Albersmeier A."/>
            <person name="Kalinowski J."/>
            <person name="Ruckert C."/>
        </authorList>
    </citation>
    <scope>NUCLEOTIDE SEQUENCE</scope>
    <source>
        <strain evidence="5">CGMCC 4.7272</strain>
    </source>
</reference>
<dbReference type="SMART" id="SM00823">
    <property type="entry name" value="PKS_PP"/>
    <property type="match status" value="1"/>
</dbReference>
<evidence type="ECO:0000256" key="1">
    <source>
        <dbReference type="ARBA" id="ARBA00001957"/>
    </source>
</evidence>
<dbReference type="GO" id="GO:0008610">
    <property type="term" value="P:lipid biosynthetic process"/>
    <property type="evidence" value="ECO:0007669"/>
    <property type="project" value="UniProtKB-ARBA"/>
</dbReference>
<dbReference type="InterPro" id="IPR010071">
    <property type="entry name" value="AA_adenyl_dom"/>
</dbReference>
<dbReference type="InterPro" id="IPR000873">
    <property type="entry name" value="AMP-dep_synth/lig_dom"/>
</dbReference>
<dbReference type="PROSITE" id="PS50075">
    <property type="entry name" value="CARRIER"/>
    <property type="match status" value="1"/>
</dbReference>
<evidence type="ECO:0000313" key="6">
    <source>
        <dbReference type="Proteomes" id="UP000625682"/>
    </source>
</evidence>
<dbReference type="InterPro" id="IPR020845">
    <property type="entry name" value="AMP-binding_CS"/>
</dbReference>
<organism evidence="5 6">
    <name type="scientific">Streptomyces lacrimifluminis</name>
    <dbReference type="NCBI Taxonomy" id="1500077"/>
    <lineage>
        <taxon>Bacteria</taxon>
        <taxon>Bacillati</taxon>
        <taxon>Actinomycetota</taxon>
        <taxon>Actinomycetes</taxon>
        <taxon>Kitasatosporales</taxon>
        <taxon>Streptomycetaceae</taxon>
        <taxon>Streptomyces</taxon>
    </lineage>
</organism>
<dbReference type="InterPro" id="IPR020806">
    <property type="entry name" value="PKS_PP-bd"/>
</dbReference>
<dbReference type="PROSITE" id="PS00455">
    <property type="entry name" value="AMP_BINDING"/>
    <property type="match status" value="1"/>
</dbReference>
<evidence type="ECO:0000313" key="5">
    <source>
        <dbReference type="EMBL" id="GGJ71250.1"/>
    </source>
</evidence>
<dbReference type="NCBIfam" id="TIGR01733">
    <property type="entry name" value="AA-adenyl-dom"/>
    <property type="match status" value="1"/>
</dbReference>
<dbReference type="SUPFAM" id="SSF52777">
    <property type="entry name" value="CoA-dependent acyltransferases"/>
    <property type="match status" value="2"/>
</dbReference>
<dbReference type="Pfam" id="PF00550">
    <property type="entry name" value="PP-binding"/>
    <property type="match status" value="1"/>
</dbReference>
<dbReference type="GO" id="GO:0047527">
    <property type="term" value="F:2,3-dihydroxybenzoate-serine ligase activity"/>
    <property type="evidence" value="ECO:0007669"/>
    <property type="project" value="TreeGrafter"/>
</dbReference>
<protein>
    <recommendedName>
        <fullName evidence="4">Carrier domain-containing protein</fullName>
    </recommendedName>
</protein>
<dbReference type="PANTHER" id="PTHR45527:SF1">
    <property type="entry name" value="FATTY ACID SYNTHASE"/>
    <property type="match status" value="1"/>
</dbReference>
<dbReference type="GO" id="GO:0005829">
    <property type="term" value="C:cytosol"/>
    <property type="evidence" value="ECO:0007669"/>
    <property type="project" value="TreeGrafter"/>
</dbReference>
<dbReference type="RefSeq" id="WP_189152309.1">
    <property type="nucleotide sequence ID" value="NZ_BAABER010000068.1"/>
</dbReference>
<dbReference type="GO" id="GO:0043041">
    <property type="term" value="P:amino acid activation for nonribosomal peptide biosynthetic process"/>
    <property type="evidence" value="ECO:0007669"/>
    <property type="project" value="TreeGrafter"/>
</dbReference>
<dbReference type="AlphaFoldDB" id="A0A917PCS7"/>
<dbReference type="GO" id="GO:0031177">
    <property type="term" value="F:phosphopantetheine binding"/>
    <property type="evidence" value="ECO:0007669"/>
    <property type="project" value="InterPro"/>
</dbReference>